<feature type="chain" id="PRO_5018283346" description="NlpC/P60 domain-containing protein" evidence="5">
    <location>
        <begin position="35"/>
        <end position="193"/>
    </location>
</feature>
<evidence type="ECO:0000256" key="1">
    <source>
        <dbReference type="ARBA" id="ARBA00007074"/>
    </source>
</evidence>
<dbReference type="SUPFAM" id="SSF54001">
    <property type="entry name" value="Cysteine proteinases"/>
    <property type="match status" value="1"/>
</dbReference>
<feature type="signal peptide" evidence="5">
    <location>
        <begin position="1"/>
        <end position="34"/>
    </location>
</feature>
<dbReference type="EMBL" id="QICA01000016">
    <property type="protein sequence ID" value="RNL37092.1"/>
    <property type="molecule type" value="Genomic_DNA"/>
</dbReference>
<evidence type="ECO:0000313" key="7">
    <source>
        <dbReference type="EMBL" id="RNL37092.1"/>
    </source>
</evidence>
<dbReference type="PROSITE" id="PS51935">
    <property type="entry name" value="NLPC_P60"/>
    <property type="match status" value="1"/>
</dbReference>
<comment type="similarity">
    <text evidence="1">Belongs to the peptidase C40 family.</text>
</comment>
<evidence type="ECO:0000256" key="4">
    <source>
        <dbReference type="ARBA" id="ARBA00022807"/>
    </source>
</evidence>
<protein>
    <recommendedName>
        <fullName evidence="6">NlpC/P60 domain-containing protein</fullName>
    </recommendedName>
</protein>
<sequence length="193" mass="20359">MVMFKAHTKAAGMIVAAALLAALCTAFSHPAAYASEMESPFTKTQDFAREIKEYVGDVADEAAAQAEAEALEGRRQSVVAEADAQLGVPYSYGGTTPSGFDCSGFTRWVFSHALGRELPRTAAEQSALGVGVSLDELVPGDLLFWGSGSGSGVYHVGIYAGDGEYIHASTGGGRVMRATFDYFAPDFAKRVIE</sequence>
<accession>A0A3N0AQI3</accession>
<dbReference type="Proteomes" id="UP000278327">
    <property type="component" value="Unassembled WGS sequence"/>
</dbReference>
<keyword evidence="8" id="KW-1185">Reference proteome</keyword>
<comment type="caution">
    <text evidence="7">The sequence shown here is derived from an EMBL/GenBank/DDBJ whole genome shotgun (WGS) entry which is preliminary data.</text>
</comment>
<keyword evidence="3" id="KW-0378">Hydrolase</keyword>
<evidence type="ECO:0000259" key="6">
    <source>
        <dbReference type="PROSITE" id="PS51935"/>
    </source>
</evidence>
<evidence type="ECO:0000256" key="5">
    <source>
        <dbReference type="SAM" id="SignalP"/>
    </source>
</evidence>
<name>A0A3N0AQI3_9ACTN</name>
<keyword evidence="4" id="KW-0788">Thiol protease</keyword>
<evidence type="ECO:0000256" key="2">
    <source>
        <dbReference type="ARBA" id="ARBA00022670"/>
    </source>
</evidence>
<dbReference type="Pfam" id="PF00877">
    <property type="entry name" value="NLPC_P60"/>
    <property type="match status" value="1"/>
</dbReference>
<dbReference type="GO" id="GO:0006508">
    <property type="term" value="P:proteolysis"/>
    <property type="evidence" value="ECO:0007669"/>
    <property type="project" value="UniProtKB-KW"/>
</dbReference>
<dbReference type="InterPro" id="IPR000064">
    <property type="entry name" value="NLP_P60_dom"/>
</dbReference>
<feature type="domain" description="NlpC/P60" evidence="6">
    <location>
        <begin position="72"/>
        <end position="193"/>
    </location>
</feature>
<dbReference type="RefSeq" id="WP_117285197.1">
    <property type="nucleotide sequence ID" value="NZ_JAMTCE010000018.1"/>
</dbReference>
<dbReference type="InterPro" id="IPR038765">
    <property type="entry name" value="Papain-like_cys_pep_sf"/>
</dbReference>
<reference evidence="7 8" key="1">
    <citation type="journal article" date="2019" name="Microbiol. Resour. Announc.">
        <title>Draft Genome Sequences of Type Strains of Gordonibacter faecihominis, Paraeggerthella hongkongensis, Parvibacter caecicola,Slackia equolifaciens, Slackia faecicanis, and Slackia isoflavoniconvertens.</title>
        <authorList>
            <person name="Danylec N."/>
            <person name="Stoll D.A."/>
            <person name="Dotsch A."/>
            <person name="Huch M."/>
        </authorList>
    </citation>
    <scope>NUCLEOTIDE SEQUENCE [LARGE SCALE GENOMIC DNA]</scope>
    <source>
        <strain evidence="7 8">DSM 18785</strain>
    </source>
</reference>
<dbReference type="GO" id="GO:0008234">
    <property type="term" value="F:cysteine-type peptidase activity"/>
    <property type="evidence" value="ECO:0007669"/>
    <property type="project" value="UniProtKB-KW"/>
</dbReference>
<evidence type="ECO:0000313" key="8">
    <source>
        <dbReference type="Proteomes" id="UP000278327"/>
    </source>
</evidence>
<dbReference type="PANTHER" id="PTHR47053:SF1">
    <property type="entry name" value="MUREIN DD-ENDOPEPTIDASE MEPH-RELATED"/>
    <property type="match status" value="1"/>
</dbReference>
<keyword evidence="5" id="KW-0732">Signal</keyword>
<gene>
    <name evidence="7" type="ORF">DMP10_09090</name>
</gene>
<organism evidence="7 8">
    <name type="scientific">Adlercreutzia equolifaciens subsp. celatus DSM 18785</name>
    <dbReference type="NCBI Taxonomy" id="1121021"/>
    <lineage>
        <taxon>Bacteria</taxon>
        <taxon>Bacillati</taxon>
        <taxon>Actinomycetota</taxon>
        <taxon>Coriobacteriia</taxon>
        <taxon>Eggerthellales</taxon>
        <taxon>Eggerthellaceae</taxon>
        <taxon>Adlercreutzia</taxon>
    </lineage>
</organism>
<proteinExistence type="inferred from homology"/>
<dbReference type="PANTHER" id="PTHR47053">
    <property type="entry name" value="MUREIN DD-ENDOPEPTIDASE MEPH-RELATED"/>
    <property type="match status" value="1"/>
</dbReference>
<evidence type="ECO:0000256" key="3">
    <source>
        <dbReference type="ARBA" id="ARBA00022801"/>
    </source>
</evidence>
<keyword evidence="2" id="KW-0645">Protease</keyword>
<dbReference type="AlphaFoldDB" id="A0A3N0AQI3"/>
<dbReference type="Gene3D" id="3.90.1720.10">
    <property type="entry name" value="endopeptidase domain like (from Nostoc punctiforme)"/>
    <property type="match status" value="1"/>
</dbReference>
<dbReference type="InterPro" id="IPR051202">
    <property type="entry name" value="Peptidase_C40"/>
</dbReference>